<gene>
    <name evidence="1" type="ORF">NEMBOFW57_003727</name>
</gene>
<name>A0AAD4I2Z8_9PEZI</name>
<dbReference type="AlphaFoldDB" id="A0AAD4I2Z8"/>
<dbReference type="EMBL" id="JAHCVI010000001">
    <property type="protein sequence ID" value="KAG7293672.1"/>
    <property type="molecule type" value="Genomic_DNA"/>
</dbReference>
<accession>A0AAD4I2Z8</accession>
<evidence type="ECO:0000313" key="2">
    <source>
        <dbReference type="Proteomes" id="UP001197093"/>
    </source>
</evidence>
<dbReference type="Proteomes" id="UP001197093">
    <property type="component" value="Unassembled WGS sequence"/>
</dbReference>
<proteinExistence type="predicted"/>
<sequence length="108" mass="11701">MEGNFTCPLGPSAVPVIAALPIPQNINVVVRPGVSTTREAMAACCAPSRLQIVDGCYLWVEIPARYFNHSAGRDTVTQQMTACIRAENRGKKNITNQGIVDEVNIEQC</sequence>
<organism evidence="1 2">
    <name type="scientific">Staphylotrichum longicolle</name>
    <dbReference type="NCBI Taxonomy" id="669026"/>
    <lineage>
        <taxon>Eukaryota</taxon>
        <taxon>Fungi</taxon>
        <taxon>Dikarya</taxon>
        <taxon>Ascomycota</taxon>
        <taxon>Pezizomycotina</taxon>
        <taxon>Sordariomycetes</taxon>
        <taxon>Sordariomycetidae</taxon>
        <taxon>Sordariales</taxon>
        <taxon>Chaetomiaceae</taxon>
        <taxon>Staphylotrichum</taxon>
    </lineage>
</organism>
<keyword evidence="2" id="KW-1185">Reference proteome</keyword>
<reference evidence="1" key="1">
    <citation type="submission" date="2023-02" db="EMBL/GenBank/DDBJ databases">
        <authorList>
            <person name="Palmer J.M."/>
        </authorList>
    </citation>
    <scope>NUCLEOTIDE SEQUENCE</scope>
    <source>
        <strain evidence="1">FW57</strain>
    </source>
</reference>
<comment type="caution">
    <text evidence="1">The sequence shown here is derived from an EMBL/GenBank/DDBJ whole genome shotgun (WGS) entry which is preliminary data.</text>
</comment>
<evidence type="ECO:0000313" key="1">
    <source>
        <dbReference type="EMBL" id="KAG7293672.1"/>
    </source>
</evidence>
<protein>
    <submittedName>
        <fullName evidence="1">Uncharacterized protein</fullName>
    </submittedName>
</protein>